<dbReference type="HOGENOM" id="CLU_134717_3_0_1"/>
<proteinExistence type="predicted"/>
<organism evidence="2 3">
    <name type="scientific">Solanum tuberosum</name>
    <name type="common">Potato</name>
    <dbReference type="NCBI Taxonomy" id="4113"/>
    <lineage>
        <taxon>Eukaryota</taxon>
        <taxon>Viridiplantae</taxon>
        <taxon>Streptophyta</taxon>
        <taxon>Embryophyta</taxon>
        <taxon>Tracheophyta</taxon>
        <taxon>Spermatophyta</taxon>
        <taxon>Magnoliopsida</taxon>
        <taxon>eudicotyledons</taxon>
        <taxon>Gunneridae</taxon>
        <taxon>Pentapetalae</taxon>
        <taxon>asterids</taxon>
        <taxon>lamiids</taxon>
        <taxon>Solanales</taxon>
        <taxon>Solanaceae</taxon>
        <taxon>Solanoideae</taxon>
        <taxon>Solaneae</taxon>
        <taxon>Solanum</taxon>
    </lineage>
</organism>
<accession>M1DKB0</accession>
<name>M1DKB0_SOLTU</name>
<evidence type="ECO:0000256" key="1">
    <source>
        <dbReference type="SAM" id="MobiDB-lite"/>
    </source>
</evidence>
<dbReference type="PaxDb" id="4113-PGSC0003DMT400090398"/>
<dbReference type="AlphaFoldDB" id="M1DKB0"/>
<sequence length="130" mass="14784">MNTRRCNTRRVEEENVNEEAPEANQAPINPSAMSDMEVRSAFKMLAQAMMTQAQALTTQARAVTSHANRGVVTHVNLAALRVRDFSRMNPPKFHGSKVEEDPQRLIDKFYKVHDVIRMSPQEKAELATYQ</sequence>
<protein>
    <submittedName>
        <fullName evidence="2">Gag-pol polyprotein</fullName>
    </submittedName>
</protein>
<reference evidence="2" key="2">
    <citation type="submission" date="2015-06" db="UniProtKB">
        <authorList>
            <consortium name="EnsemblPlants"/>
        </authorList>
    </citation>
    <scope>IDENTIFICATION</scope>
    <source>
        <strain evidence="2">DM1-3 516 R44</strain>
    </source>
</reference>
<dbReference type="InParanoid" id="M1DKB0"/>
<dbReference type="Gramene" id="PGSC0003DMT400090398">
    <property type="protein sequence ID" value="PGSC0003DMT400090398"/>
    <property type="gene ID" value="PGSC0003DMG400039969"/>
</dbReference>
<keyword evidence="3" id="KW-1185">Reference proteome</keyword>
<reference evidence="3" key="1">
    <citation type="journal article" date="2011" name="Nature">
        <title>Genome sequence and analysis of the tuber crop potato.</title>
        <authorList>
            <consortium name="The Potato Genome Sequencing Consortium"/>
        </authorList>
    </citation>
    <scope>NUCLEOTIDE SEQUENCE [LARGE SCALE GENOMIC DNA]</scope>
    <source>
        <strain evidence="3">cv. DM1-3 516 R44</strain>
    </source>
</reference>
<evidence type="ECO:0000313" key="3">
    <source>
        <dbReference type="Proteomes" id="UP000011115"/>
    </source>
</evidence>
<dbReference type="Proteomes" id="UP000011115">
    <property type="component" value="Unassembled WGS sequence"/>
</dbReference>
<feature type="region of interest" description="Disordered" evidence="1">
    <location>
        <begin position="1"/>
        <end position="32"/>
    </location>
</feature>
<dbReference type="EnsemblPlants" id="PGSC0003DMT400090398">
    <property type="protein sequence ID" value="PGSC0003DMT400090398"/>
    <property type="gene ID" value="PGSC0003DMG400039969"/>
</dbReference>
<evidence type="ECO:0000313" key="2">
    <source>
        <dbReference type="EnsemblPlants" id="PGSC0003DMT400090398"/>
    </source>
</evidence>